<dbReference type="Pfam" id="PF13302">
    <property type="entry name" value="Acetyltransf_3"/>
    <property type="match status" value="1"/>
</dbReference>
<dbReference type="PANTHER" id="PTHR43792">
    <property type="entry name" value="GNAT FAMILY, PUTATIVE (AFU_ORTHOLOGUE AFUA_3G00765)-RELATED-RELATED"/>
    <property type="match status" value="1"/>
</dbReference>
<sequence>MNLEADLDHGVYLRLLTPDDAGRRAQFLQKNAAFLTPFMPPLDARLFEVKTQQALLTQFSQEQTQGLRYPWGIFSQNNDLIGWVNLNNVVRGAFYSADIGYMMDGEWTRKGIMTRAVDAVVRMAFERIGLHRVQAAIMPGNYASIGVITRNRFVFIGLAREYLYINGQWQDHQLYARINPQWTPV</sequence>
<dbReference type="Proteomes" id="UP000325292">
    <property type="component" value="Chromosome"/>
</dbReference>
<keyword evidence="1" id="KW-0808">Transferase</keyword>
<dbReference type="SUPFAM" id="SSF55729">
    <property type="entry name" value="Acyl-CoA N-acyltransferases (Nat)"/>
    <property type="match status" value="1"/>
</dbReference>
<name>A0ABN5GYA2_9FIRM</name>
<dbReference type="InterPro" id="IPR051531">
    <property type="entry name" value="N-acetyltransferase"/>
</dbReference>
<evidence type="ECO:0000313" key="5">
    <source>
        <dbReference type="EMBL" id="AUW92544.1"/>
    </source>
</evidence>
<evidence type="ECO:0000256" key="3">
    <source>
        <dbReference type="ARBA" id="ARBA00038502"/>
    </source>
</evidence>
<gene>
    <name evidence="5" type="ORF">BXT84_00060</name>
</gene>
<evidence type="ECO:0000256" key="2">
    <source>
        <dbReference type="ARBA" id="ARBA00023315"/>
    </source>
</evidence>
<dbReference type="PANTHER" id="PTHR43792:SF8">
    <property type="entry name" value="[RIBOSOMAL PROTEIN US5]-ALANINE N-ACETYLTRANSFERASE"/>
    <property type="match status" value="1"/>
</dbReference>
<keyword evidence="6" id="KW-1185">Reference proteome</keyword>
<dbReference type="InterPro" id="IPR016181">
    <property type="entry name" value="Acyl_CoA_acyltransferase"/>
</dbReference>
<dbReference type="PROSITE" id="PS51186">
    <property type="entry name" value="GNAT"/>
    <property type="match status" value="1"/>
</dbReference>
<accession>A0ABN5GYA2</accession>
<protein>
    <recommendedName>
        <fullName evidence="4">N-acetyltransferase domain-containing protein</fullName>
    </recommendedName>
</protein>
<dbReference type="InterPro" id="IPR000182">
    <property type="entry name" value="GNAT_dom"/>
</dbReference>
<proteinExistence type="inferred from homology"/>
<keyword evidence="2" id="KW-0012">Acyltransferase</keyword>
<feature type="domain" description="N-acetyltransferase" evidence="4">
    <location>
        <begin position="11"/>
        <end position="181"/>
    </location>
</feature>
<dbReference type="Gene3D" id="3.40.630.30">
    <property type="match status" value="1"/>
</dbReference>
<dbReference type="EMBL" id="CP019454">
    <property type="protein sequence ID" value="AUW92544.1"/>
    <property type="molecule type" value="Genomic_DNA"/>
</dbReference>
<evidence type="ECO:0000256" key="1">
    <source>
        <dbReference type="ARBA" id="ARBA00022679"/>
    </source>
</evidence>
<reference evidence="5 6" key="1">
    <citation type="journal article" date="2019" name="Sci. Rep.">
        <title>Sulfobacillus thermotolerans: new insights into resistance and metabolic capacities of acidophilic chemolithotrophs.</title>
        <authorList>
            <person name="Panyushkina A.E."/>
            <person name="Babenko V.V."/>
            <person name="Nikitina A.S."/>
            <person name="Selezneva O.V."/>
            <person name="Tsaplina I.A."/>
            <person name="Letarova M.A."/>
            <person name="Kostryukova E.S."/>
            <person name="Letarov A.V."/>
        </authorList>
    </citation>
    <scope>NUCLEOTIDE SEQUENCE [LARGE SCALE GENOMIC DNA]</scope>
    <source>
        <strain evidence="5 6">Kr1</strain>
    </source>
</reference>
<comment type="similarity">
    <text evidence="3">Belongs to the acetyltransferase family. RimJ subfamily.</text>
</comment>
<evidence type="ECO:0000313" key="6">
    <source>
        <dbReference type="Proteomes" id="UP000325292"/>
    </source>
</evidence>
<evidence type="ECO:0000259" key="4">
    <source>
        <dbReference type="PROSITE" id="PS51186"/>
    </source>
</evidence>
<organism evidence="5 6">
    <name type="scientific">Sulfobacillus thermotolerans</name>
    <dbReference type="NCBI Taxonomy" id="338644"/>
    <lineage>
        <taxon>Bacteria</taxon>
        <taxon>Bacillati</taxon>
        <taxon>Bacillota</taxon>
        <taxon>Clostridia</taxon>
        <taxon>Eubacteriales</taxon>
        <taxon>Clostridiales Family XVII. Incertae Sedis</taxon>
        <taxon>Sulfobacillus</taxon>
    </lineage>
</organism>